<feature type="domain" description="Heterokaryon incompatibility" evidence="1">
    <location>
        <begin position="309"/>
        <end position="471"/>
    </location>
</feature>
<organism evidence="2 3">
    <name type="scientific">Cercophora samala</name>
    <dbReference type="NCBI Taxonomy" id="330535"/>
    <lineage>
        <taxon>Eukaryota</taxon>
        <taxon>Fungi</taxon>
        <taxon>Dikarya</taxon>
        <taxon>Ascomycota</taxon>
        <taxon>Pezizomycotina</taxon>
        <taxon>Sordariomycetes</taxon>
        <taxon>Sordariomycetidae</taxon>
        <taxon>Sordariales</taxon>
        <taxon>Lasiosphaeriaceae</taxon>
        <taxon>Cercophora</taxon>
    </lineage>
</organism>
<reference evidence="2" key="1">
    <citation type="submission" date="2023-06" db="EMBL/GenBank/DDBJ databases">
        <title>Genome-scale phylogeny and comparative genomics of the fungal order Sordariales.</title>
        <authorList>
            <consortium name="Lawrence Berkeley National Laboratory"/>
            <person name="Hensen N."/>
            <person name="Bonometti L."/>
            <person name="Westerberg I."/>
            <person name="Brannstrom I.O."/>
            <person name="Guillou S."/>
            <person name="Cros-Aarteil S."/>
            <person name="Calhoun S."/>
            <person name="Haridas S."/>
            <person name="Kuo A."/>
            <person name="Mondo S."/>
            <person name="Pangilinan J."/>
            <person name="Riley R."/>
            <person name="Labutti K."/>
            <person name="Andreopoulos B."/>
            <person name="Lipzen A."/>
            <person name="Chen C."/>
            <person name="Yanf M."/>
            <person name="Daum C."/>
            <person name="Ng V."/>
            <person name="Clum A."/>
            <person name="Steindorff A."/>
            <person name="Ohm R."/>
            <person name="Martin F."/>
            <person name="Silar P."/>
            <person name="Natvig D."/>
            <person name="Lalanne C."/>
            <person name="Gautier V."/>
            <person name="Ament-Velasquez S.L."/>
            <person name="Kruys A."/>
            <person name="Hutchinson M.I."/>
            <person name="Powell A.J."/>
            <person name="Barry K."/>
            <person name="Miller A.N."/>
            <person name="Grigoriev I.V."/>
            <person name="Debuchy R."/>
            <person name="Gladieux P."/>
            <person name="Thoren M.H."/>
            <person name="Johannesson H."/>
        </authorList>
    </citation>
    <scope>NUCLEOTIDE SEQUENCE</scope>
    <source>
        <strain evidence="2">CBS 307.81</strain>
    </source>
</reference>
<gene>
    <name evidence="2" type="ORF">QBC41DRAFT_347824</name>
</gene>
<evidence type="ECO:0000313" key="2">
    <source>
        <dbReference type="EMBL" id="KAK0667658.1"/>
    </source>
</evidence>
<dbReference type="EMBL" id="JAULSY010000068">
    <property type="protein sequence ID" value="KAK0667658.1"/>
    <property type="molecule type" value="Genomic_DNA"/>
</dbReference>
<name>A0AA39ZB30_9PEZI</name>
<dbReference type="Pfam" id="PF06985">
    <property type="entry name" value="HET"/>
    <property type="match status" value="1"/>
</dbReference>
<protein>
    <submittedName>
        <fullName evidence="2">Heterokaryon incompatibility protein-domain-containing protein</fullName>
    </submittedName>
</protein>
<dbReference type="Proteomes" id="UP001174997">
    <property type="component" value="Unassembled WGS sequence"/>
</dbReference>
<evidence type="ECO:0000313" key="3">
    <source>
        <dbReference type="Proteomes" id="UP001174997"/>
    </source>
</evidence>
<sequence>MDSLVEEIGKPPYWITALTGVHQHGLDLLQEIQSGAAVDLPKTTQTIDKLEALASICFHAYDNELIMHGTGSDASLASLTTTIWELKRAVFSQQMRPVSEASNVCLFCGWALERIGNEITGKYSWSSWQAPQWMANCYLCAIDSWPDFPGLEASAQDGCDLCRFLKDLIEKKGVQLSPSRPGSDFSQVGVWIDFRYVPRKAGGDVVRPELMNALEYGSVFLSTTSPWYSTPVSQFMVESRDEQVAAELQVRSPPHKEPWSSSNIDFTRSILNATPAKTTAFTPTRLLFLDLSPNSPVKLITTPSSGVNYASLSYCWGPPSDAAKQTTLTTSNLASRSAGIPLSELSPVMRDTVTVCRSLGISYLWIDALCIIQDSKTDWELESQQMARIYENAHLTVCAVGSSSCLEGFLGRRDVYPEYLYTSPANSLVKGGFTFRPVPSDRGVTATALSPPLEQDLTVASWNERGWVFQEKAMSTNKLFFGKTMVHVQTNSIIYSENGHHQHIKVNTYDDRNTSPNTLPLALLLQTKSHNPHDLWLSTITKFAGLKWTVEEDLFPGLSGPASRFHDILPNDNSYLAGHWQSDLPASLPWATGRRDLLPRPSKTLSSLLQTLRKGNTLHAPTWSWAGRKAVDFFRFVHSTPDLRKCRVRSHLRPEFTLVRSNVRVEGANPFGRLTPTTPTPNSLTLSGRAIPLSSILPPENPSWKFYTEGADWECANPLKGYLLLVSHDWDAGPGRNHNLNDEGAPPAGSTEDQLSKLKLLLVSSCCSEYSSDLPPGSVKPRTEMTTKILFPAEYNKTFLTDPDFQPGDGSCPFCQDRKRKRDVWGLLLYPADDAPGKRYYRVGLFYSRAQHGGSELFDEAKVCEVELV</sequence>
<comment type="caution">
    <text evidence="2">The sequence shown here is derived from an EMBL/GenBank/DDBJ whole genome shotgun (WGS) entry which is preliminary data.</text>
</comment>
<evidence type="ECO:0000259" key="1">
    <source>
        <dbReference type="Pfam" id="PF06985"/>
    </source>
</evidence>
<keyword evidence="3" id="KW-1185">Reference proteome</keyword>
<dbReference type="AlphaFoldDB" id="A0AA39ZB30"/>
<proteinExistence type="predicted"/>
<dbReference type="PANTHER" id="PTHR33112">
    <property type="entry name" value="DOMAIN PROTEIN, PUTATIVE-RELATED"/>
    <property type="match status" value="1"/>
</dbReference>
<dbReference type="PANTHER" id="PTHR33112:SF9">
    <property type="entry name" value="HETEROKARYON INCOMPATIBILITY DOMAIN-CONTAINING PROTEIN"/>
    <property type="match status" value="1"/>
</dbReference>
<accession>A0AA39ZB30</accession>
<dbReference type="InterPro" id="IPR010730">
    <property type="entry name" value="HET"/>
</dbReference>